<keyword evidence="1" id="KW-0472">Membrane</keyword>
<keyword evidence="4" id="KW-1185">Reference proteome</keyword>
<dbReference type="InterPro" id="IPR000601">
    <property type="entry name" value="PKD_dom"/>
</dbReference>
<dbReference type="FunFam" id="2.60.40.10:FF:000270">
    <property type="entry name" value="Cell surface protein"/>
    <property type="match status" value="2"/>
</dbReference>
<dbReference type="PROSITE" id="PS50093">
    <property type="entry name" value="PKD"/>
    <property type="match status" value="2"/>
</dbReference>
<dbReference type="NCBIfam" id="TIGR02537">
    <property type="entry name" value="arch_flag_Nterm"/>
    <property type="match status" value="1"/>
</dbReference>
<dbReference type="AlphaFoldDB" id="A0ABD4TNJ9"/>
<comment type="caution">
    <text evidence="3">The sequence shown here is derived from an EMBL/GenBank/DDBJ whole genome shotgun (WGS) entry which is preliminary data.</text>
</comment>
<accession>A0ABD4TNJ9</accession>
<evidence type="ECO:0000313" key="4">
    <source>
        <dbReference type="Proteomes" id="UP001524383"/>
    </source>
</evidence>
<dbReference type="InterPro" id="IPR012859">
    <property type="entry name" value="Pilin_N_archaeal"/>
</dbReference>
<evidence type="ECO:0000259" key="2">
    <source>
        <dbReference type="PROSITE" id="PS50093"/>
    </source>
</evidence>
<dbReference type="Pfam" id="PF18911">
    <property type="entry name" value="PKD_4"/>
    <property type="match status" value="2"/>
</dbReference>
<keyword evidence="1" id="KW-0812">Transmembrane</keyword>
<sequence>MKILLNSPNYLYITYHPFNIKADKERAMKSALGDKAVSPVVSAILIIFMVVALGVIVYSLIYGIPGELKKSAFIAAEAKIETINESEFISLYHKSGDTVALNGSGAERSPQVDVTLSLSGGKQIRSQPDDPIIWGPGQTLYIYTTPTGPMITTNRILAETSLGFGGQTIDLVIIDTDAEVLVFGKTIAGGGWKPDPSEVPAANFSANTTSGYPPLTVQFFDQSTGLPTIWSWNFGDGNISAIENPIHTYGSIGSFTVTLTASNPNGSGIVTKEHYIIVISPIDPLPVADFVANTTEGVIPLTVQFTDTSAGDPDAWDWNFGDGTTSVEQHPTHTYTTAGYYNVTLMATNVAGNNSITKSNFIHAKGFVDYVIEEGVFVYGNVLNFQGGNVNGPDATVVVTGGMSTDETNLGATINVTTIYIDGNVNLLSGSAGLGSATNPGDIYVNGNLRFGNGGRNIYGDVYVNGNFDLKDARIHGNVYVDGDLTLDWTPWLADDARIYYTGSFTHPPTMSTDILDKCIHQPTVPGFDMPGQEIPPVKSVDWYAARGYVSGGTLTSNMKVFADSYSFEPTGSMNAQNVIIIAGDGDITLKRLGGSVTGVLFAPKGKVTFVGNSFEGLVIARDGFFVESGGTQVTFKNLDHYIGDPNDYPF</sequence>
<dbReference type="InterPro" id="IPR013373">
    <property type="entry name" value="Flagellin/pilin_N_arc"/>
</dbReference>
<dbReference type="InterPro" id="IPR013783">
    <property type="entry name" value="Ig-like_fold"/>
</dbReference>
<feature type="domain" description="PKD" evidence="2">
    <location>
        <begin position="286"/>
        <end position="362"/>
    </location>
</feature>
<organism evidence="3 4">
    <name type="scientific">Methanocalculus taiwanensis</name>
    <dbReference type="NCBI Taxonomy" id="106207"/>
    <lineage>
        <taxon>Archaea</taxon>
        <taxon>Methanobacteriati</taxon>
        <taxon>Methanobacteriota</taxon>
        <taxon>Stenosarchaea group</taxon>
        <taxon>Methanomicrobia</taxon>
        <taxon>Methanomicrobiales</taxon>
        <taxon>Methanocalculaceae</taxon>
        <taxon>Methanocalculus</taxon>
    </lineage>
</organism>
<reference evidence="3 4" key="1">
    <citation type="submission" date="2019-08" db="EMBL/GenBank/DDBJ databases">
        <authorList>
            <person name="Chen S.-C."/>
            <person name="Lai M.-C."/>
            <person name="You Y.-T."/>
        </authorList>
    </citation>
    <scope>NUCLEOTIDE SEQUENCE [LARGE SCALE GENOMIC DNA]</scope>
    <source>
        <strain evidence="3 4">P2F9704a</strain>
    </source>
</reference>
<protein>
    <submittedName>
        <fullName evidence="3">PKD domain-containing protein</fullName>
    </submittedName>
</protein>
<proteinExistence type="predicted"/>
<dbReference type="InterPro" id="IPR022409">
    <property type="entry name" value="PKD/Chitinase_dom"/>
</dbReference>
<gene>
    <name evidence="3" type="ORF">FTO68_07670</name>
</gene>
<feature type="transmembrane region" description="Helical" evidence="1">
    <location>
        <begin position="36"/>
        <end position="61"/>
    </location>
</feature>
<dbReference type="Gene3D" id="2.60.40.10">
    <property type="entry name" value="Immunoglobulins"/>
    <property type="match status" value="2"/>
</dbReference>
<dbReference type="Pfam" id="PF07790">
    <property type="entry name" value="Pilin_N"/>
    <property type="match status" value="1"/>
</dbReference>
<name>A0ABD4TNJ9_9EURY</name>
<dbReference type="SMART" id="SM00089">
    <property type="entry name" value="PKD"/>
    <property type="match status" value="2"/>
</dbReference>
<dbReference type="CDD" id="cd00146">
    <property type="entry name" value="PKD"/>
    <property type="match status" value="2"/>
</dbReference>
<dbReference type="EMBL" id="VOTZ01000015">
    <property type="protein sequence ID" value="MCQ1538860.1"/>
    <property type="molecule type" value="Genomic_DNA"/>
</dbReference>
<evidence type="ECO:0000313" key="3">
    <source>
        <dbReference type="EMBL" id="MCQ1538860.1"/>
    </source>
</evidence>
<keyword evidence="1" id="KW-1133">Transmembrane helix</keyword>
<dbReference type="PANTHER" id="PTHR36842">
    <property type="entry name" value="PROTEIN TOLB HOMOLOG"/>
    <property type="match status" value="1"/>
</dbReference>
<dbReference type="PANTHER" id="PTHR36842:SF1">
    <property type="entry name" value="PROTEIN TOLB"/>
    <property type="match status" value="1"/>
</dbReference>
<dbReference type="InterPro" id="IPR035986">
    <property type="entry name" value="PKD_dom_sf"/>
</dbReference>
<feature type="domain" description="PKD" evidence="2">
    <location>
        <begin position="200"/>
        <end position="267"/>
    </location>
</feature>
<dbReference type="Proteomes" id="UP001524383">
    <property type="component" value="Unassembled WGS sequence"/>
</dbReference>
<dbReference type="SUPFAM" id="SSF49299">
    <property type="entry name" value="PKD domain"/>
    <property type="match status" value="2"/>
</dbReference>
<evidence type="ECO:0000256" key="1">
    <source>
        <dbReference type="SAM" id="Phobius"/>
    </source>
</evidence>